<dbReference type="InterPro" id="IPR041953">
    <property type="entry name" value="YdeP_MopB"/>
</dbReference>
<keyword evidence="13" id="KW-1185">Reference proteome</keyword>
<comment type="similarity">
    <text evidence="3">Belongs to the prokaryotic molybdopterin-containing oxidoreductase family.</text>
</comment>
<dbReference type="EMBL" id="JACHGY010000001">
    <property type="protein sequence ID" value="MBB6430959.1"/>
    <property type="molecule type" value="Genomic_DNA"/>
</dbReference>
<evidence type="ECO:0000256" key="4">
    <source>
        <dbReference type="ARBA" id="ARBA00022485"/>
    </source>
</evidence>
<feature type="domain" description="Molybdopterin oxidoreductase" evidence="10">
    <location>
        <begin position="117"/>
        <end position="496"/>
    </location>
</feature>
<dbReference type="InterPro" id="IPR006657">
    <property type="entry name" value="MoPterin_dinucl-bd_dom"/>
</dbReference>
<dbReference type="GO" id="GO:0051539">
    <property type="term" value="F:4 iron, 4 sulfur cluster binding"/>
    <property type="evidence" value="ECO:0007669"/>
    <property type="project" value="UniProtKB-KW"/>
</dbReference>
<dbReference type="InterPro" id="IPR006656">
    <property type="entry name" value="Mopterin_OxRdtase"/>
</dbReference>
<reference evidence="12 13" key="1">
    <citation type="submission" date="2020-08" db="EMBL/GenBank/DDBJ databases">
        <title>Genomic Encyclopedia of Type Strains, Phase IV (KMG-IV): sequencing the most valuable type-strain genomes for metagenomic binning, comparative biology and taxonomic classification.</title>
        <authorList>
            <person name="Goeker M."/>
        </authorList>
    </citation>
    <scope>NUCLEOTIDE SEQUENCE [LARGE SCALE GENOMIC DNA]</scope>
    <source>
        <strain evidence="12 13">DSM 103725</strain>
    </source>
</reference>
<name>A0A7X0HAS0_9BACT</name>
<evidence type="ECO:0000256" key="9">
    <source>
        <dbReference type="ARBA" id="ARBA00023014"/>
    </source>
</evidence>
<dbReference type="GO" id="GO:0016020">
    <property type="term" value="C:membrane"/>
    <property type="evidence" value="ECO:0007669"/>
    <property type="project" value="TreeGrafter"/>
</dbReference>
<keyword evidence="7" id="KW-0560">Oxidoreductase</keyword>
<dbReference type="Gene3D" id="3.40.228.10">
    <property type="entry name" value="Dimethylsulfoxide Reductase, domain 2"/>
    <property type="match status" value="1"/>
</dbReference>
<dbReference type="Gene3D" id="3.40.50.740">
    <property type="match status" value="1"/>
</dbReference>
<evidence type="ECO:0000256" key="6">
    <source>
        <dbReference type="ARBA" id="ARBA00022723"/>
    </source>
</evidence>
<dbReference type="GO" id="GO:0043546">
    <property type="term" value="F:molybdopterin cofactor binding"/>
    <property type="evidence" value="ECO:0007669"/>
    <property type="project" value="InterPro"/>
</dbReference>
<evidence type="ECO:0000259" key="10">
    <source>
        <dbReference type="Pfam" id="PF00384"/>
    </source>
</evidence>
<evidence type="ECO:0000256" key="5">
    <source>
        <dbReference type="ARBA" id="ARBA00022505"/>
    </source>
</evidence>
<dbReference type="InterPro" id="IPR050123">
    <property type="entry name" value="Prok_molybdopt-oxidoreductase"/>
</dbReference>
<keyword evidence="8" id="KW-0408">Iron</keyword>
<dbReference type="PIRSF" id="PIRSF000144">
    <property type="entry name" value="CbbBc"/>
    <property type="match status" value="1"/>
</dbReference>
<dbReference type="GO" id="GO:0045333">
    <property type="term" value="P:cellular respiration"/>
    <property type="evidence" value="ECO:0007669"/>
    <property type="project" value="UniProtKB-ARBA"/>
</dbReference>
<keyword evidence="9" id="KW-0411">Iron-sulfur</keyword>
<dbReference type="InterPro" id="IPR010046">
    <property type="entry name" value="Mopterin_OxRdtse_a_bac"/>
</dbReference>
<comment type="cofactor">
    <cofactor evidence="2">
        <name>[4Fe-4S] cluster</name>
        <dbReference type="ChEBI" id="CHEBI:49883"/>
    </cofactor>
</comment>
<feature type="domain" description="Molybdopterin dinucleotide-binding" evidence="11">
    <location>
        <begin position="647"/>
        <end position="709"/>
    </location>
</feature>
<gene>
    <name evidence="12" type="ORF">HNQ40_002765</name>
</gene>
<keyword evidence="5" id="KW-0500">Molybdenum</keyword>
<dbReference type="PANTHER" id="PTHR43105:SF4">
    <property type="entry name" value="PROTEIN YDEP"/>
    <property type="match status" value="1"/>
</dbReference>
<evidence type="ECO:0000313" key="13">
    <source>
        <dbReference type="Proteomes" id="UP000541810"/>
    </source>
</evidence>
<evidence type="ECO:0000256" key="7">
    <source>
        <dbReference type="ARBA" id="ARBA00023002"/>
    </source>
</evidence>
<sequence>MPSQDQSHDEVTSTDKPAHAAGGWGALISTMKHVGAQEGKMQIALSLLNVNQADGFDCPGCAWPEPKDRSSFEFCENGAKAVAWEATKRKVGPEFLAQYDVATLRQQTDYWLEKQGRLTHPMRYNSETDRYEPISWDDAFGLIAEHLNKLESPKEAIFYTSGRTSNEAAFLYQLFGRKFGTNNFPDCSNMCHESSGVALNKAIGVGKGTVTIEDFEEADMIVVVGQNPGTNHPRMLSELQKASKRGAKIVSINPLKERGLENFVHPQHKVAMLTNHSTPISSHYLQPTIAGDLALFKGLCKLVVDAEGADPGKVLDHDFIKQHTEGFEEFIDDVKQSSWDDIEKQSGLTRAEIETVADLYLASDKVIICWAMGLTQQRHGVATIQMAVNLLLLRGNLGKPGAGACPVRGHSNVQGDRTMGIIEKPPPFQDKLAEVFNFEPPTSHGYDVVKAIHAMRMGKGKVFFAMGGNFAAATPDSEATYAALETCDLTVHVSTKLNRSHTVVGKDALILPCLGRTERDETGAGNQRVTVEDSMSMVHASEGKNPPASEHLLSEPAIVCRLARATFGPDDPTPWEDFAEDYGTVRDKIAAVIPGFENFNDKLNLKQYPNGFYLGNTARDRVWVNAGKKAAFTVSPIHDMTLPDGQLKLMTLRSHDQYNTTVYGLNDRYRDIENAREILFVNADDLAERGLTNGDLVDIESHFNDDTVRKVAGFRVVAYDIPRGCSAGYFPELNPLVSLKSVAVGSNTPVSKLIPITLAQAEG</sequence>
<dbReference type="NCBIfam" id="TIGR01701">
    <property type="entry name" value="Fdhalpha-like"/>
    <property type="match status" value="1"/>
</dbReference>
<evidence type="ECO:0000259" key="11">
    <source>
        <dbReference type="Pfam" id="PF01568"/>
    </source>
</evidence>
<organism evidence="12 13">
    <name type="scientific">Algisphaera agarilytica</name>
    <dbReference type="NCBI Taxonomy" id="1385975"/>
    <lineage>
        <taxon>Bacteria</taxon>
        <taxon>Pseudomonadati</taxon>
        <taxon>Planctomycetota</taxon>
        <taxon>Phycisphaerae</taxon>
        <taxon>Phycisphaerales</taxon>
        <taxon>Phycisphaeraceae</taxon>
        <taxon>Algisphaera</taxon>
    </lineage>
</organism>
<comment type="cofactor">
    <cofactor evidence="1">
        <name>Mo-bis(molybdopterin guanine dinucleotide)</name>
        <dbReference type="ChEBI" id="CHEBI:60539"/>
    </cofactor>
</comment>
<accession>A0A7X0HAS0</accession>
<evidence type="ECO:0000256" key="1">
    <source>
        <dbReference type="ARBA" id="ARBA00001942"/>
    </source>
</evidence>
<dbReference type="InterPro" id="IPR037951">
    <property type="entry name" value="MopB_CT_YdeP"/>
</dbReference>
<comment type="caution">
    <text evidence="12">The sequence shown here is derived from an EMBL/GenBank/DDBJ whole genome shotgun (WGS) entry which is preliminary data.</text>
</comment>
<keyword evidence="4" id="KW-0004">4Fe-4S</keyword>
<dbReference type="RefSeq" id="WP_184678458.1">
    <property type="nucleotide sequence ID" value="NZ_JACHGY010000001.1"/>
</dbReference>
<dbReference type="SUPFAM" id="SSF50692">
    <property type="entry name" value="ADC-like"/>
    <property type="match status" value="1"/>
</dbReference>
<dbReference type="InterPro" id="IPR009010">
    <property type="entry name" value="Asp_de-COase-like_dom_sf"/>
</dbReference>
<dbReference type="AlphaFoldDB" id="A0A7X0HAS0"/>
<dbReference type="GO" id="GO:0008863">
    <property type="term" value="F:formate dehydrogenase (NAD+) activity"/>
    <property type="evidence" value="ECO:0007669"/>
    <property type="project" value="InterPro"/>
</dbReference>
<dbReference type="Pfam" id="PF01568">
    <property type="entry name" value="Molydop_binding"/>
    <property type="match status" value="1"/>
</dbReference>
<evidence type="ECO:0000256" key="3">
    <source>
        <dbReference type="ARBA" id="ARBA00010312"/>
    </source>
</evidence>
<keyword evidence="6" id="KW-0479">Metal-binding</keyword>
<dbReference type="Pfam" id="PF00384">
    <property type="entry name" value="Molybdopterin"/>
    <property type="match status" value="1"/>
</dbReference>
<dbReference type="CDD" id="cd02767">
    <property type="entry name" value="MopB_ydeP"/>
    <property type="match status" value="1"/>
</dbReference>
<dbReference type="Proteomes" id="UP000541810">
    <property type="component" value="Unassembled WGS sequence"/>
</dbReference>
<protein>
    <submittedName>
        <fullName evidence="12">Molybdopterin-dependent oxidoreductase alpha subunit</fullName>
    </submittedName>
</protein>
<evidence type="ECO:0000313" key="12">
    <source>
        <dbReference type="EMBL" id="MBB6430959.1"/>
    </source>
</evidence>
<evidence type="ECO:0000256" key="8">
    <source>
        <dbReference type="ARBA" id="ARBA00023004"/>
    </source>
</evidence>
<dbReference type="GO" id="GO:0030151">
    <property type="term" value="F:molybdenum ion binding"/>
    <property type="evidence" value="ECO:0007669"/>
    <property type="project" value="InterPro"/>
</dbReference>
<dbReference type="CDD" id="cd02787">
    <property type="entry name" value="MopB_CT_ydeP"/>
    <property type="match status" value="1"/>
</dbReference>
<evidence type="ECO:0000256" key="2">
    <source>
        <dbReference type="ARBA" id="ARBA00001966"/>
    </source>
</evidence>
<dbReference type="SUPFAM" id="SSF53706">
    <property type="entry name" value="Formate dehydrogenase/DMSO reductase, domains 1-3"/>
    <property type="match status" value="1"/>
</dbReference>
<proteinExistence type="inferred from homology"/>
<dbReference type="PANTHER" id="PTHR43105">
    <property type="entry name" value="RESPIRATORY NITRATE REDUCTASE"/>
    <property type="match status" value="1"/>
</dbReference>